<evidence type="ECO:0000313" key="4">
    <source>
        <dbReference type="Proteomes" id="UP000886786"/>
    </source>
</evidence>
<feature type="transmembrane region" description="Helical" evidence="1">
    <location>
        <begin position="297"/>
        <end position="316"/>
    </location>
</feature>
<sequence length="826" mass="95177">MNERVKNIFLRINYLGILHRLLLFIFAFYISLTIVGVNILNENNISGNFQVVKSAFIILESFSLVGFSTYLVHYLNKKNILKLIWSYFIYLVVSYFILITRNINNPDFRILNLRKNHFFEYRGLVLITFVIILAFVLKYIVEKFYLQNYFDSFFQGYQRSESPLYYLTVFLVVSDSKLTLIFSEIISSTMLEDNASKFVGVLSINVFFTFVTFYFIVRFAYQAVNDIRSNKPTFSLAITTSLLLGLIFNYTLQLGLKTDGALMDMFVFPGATAYQIACITIINLLAYLIINRFVITTLIEILFWSAISIVNYIKQAMRNEPLLISDFSWIKDFKLLFGYIDIKVVFYFFIVIVIFCLFYIQFRKRLFSGKILSKKRYRCIGLGVIASVITFYSTIMLNEKNGIIVDNIPIISQLNNNYNVYWLGNSVHATYRSLLYVWTKDLTFPVMETPEDYSEEKIQELAKKYIEKAKEINATRSENISDQTVIYILSESLANPDRIPGVTLSDSVLPNIDAIKANTTSGLMKSDGYGGGTANMEFETLTSLPMYNLSSSITSLTTEIVPEMQYIPSISNCFNKEDRLAIHLGDAQTYSRINMYNRLGFDKFIAVDNGTEKAENVTMLGNFPSDASTYETLLENINTNANQFFSVITYQNHVPWTYSFDKVLSATSDSFSDEENNQLTNYANLLHETDKDTQELLENLSNIDKKIVVVFYGDHLPGLYPQSTFTSNNELQYQTDYFIWSNYPTKQLYYPYVNSSDLTAELLECTNSKVSPYYALLTEVLQFASIDKDNLDANGKKVSEDLKLIEYDLIQGKGYIKKYSNFFKIE</sequence>
<comment type="caution">
    <text evidence="3">The sequence shown here is derived from an EMBL/GenBank/DDBJ whole genome shotgun (WGS) entry which is preliminary data.</text>
</comment>
<dbReference type="SUPFAM" id="SSF53649">
    <property type="entry name" value="Alkaline phosphatase-like"/>
    <property type="match status" value="1"/>
</dbReference>
<feature type="domain" description="Sulfatase N-terminal" evidence="2">
    <location>
        <begin position="483"/>
        <end position="767"/>
    </location>
</feature>
<feature type="transmembrane region" description="Helical" evidence="1">
    <location>
        <begin position="164"/>
        <end position="186"/>
    </location>
</feature>
<name>A0A9D0ZQH8_9FIRM</name>
<evidence type="ECO:0000259" key="2">
    <source>
        <dbReference type="Pfam" id="PF00884"/>
    </source>
</evidence>
<dbReference type="Pfam" id="PF00884">
    <property type="entry name" value="Sulfatase"/>
    <property type="match status" value="1"/>
</dbReference>
<feature type="transmembrane region" description="Helical" evidence="1">
    <location>
        <begin position="84"/>
        <end position="103"/>
    </location>
</feature>
<feature type="transmembrane region" description="Helical" evidence="1">
    <location>
        <begin position="336"/>
        <end position="360"/>
    </location>
</feature>
<dbReference type="Gene3D" id="3.40.720.10">
    <property type="entry name" value="Alkaline Phosphatase, subunit A"/>
    <property type="match status" value="1"/>
</dbReference>
<gene>
    <name evidence="3" type="ORF">IAB27_03140</name>
</gene>
<feature type="transmembrane region" description="Helical" evidence="1">
    <location>
        <begin position="123"/>
        <end position="141"/>
    </location>
</feature>
<feature type="transmembrane region" description="Helical" evidence="1">
    <location>
        <begin position="198"/>
        <end position="221"/>
    </location>
</feature>
<feature type="transmembrane region" description="Helical" evidence="1">
    <location>
        <begin position="380"/>
        <end position="397"/>
    </location>
</feature>
<evidence type="ECO:0000313" key="3">
    <source>
        <dbReference type="EMBL" id="HIQ90606.1"/>
    </source>
</evidence>
<dbReference type="AlphaFoldDB" id="A0A9D0ZQH8"/>
<reference evidence="3" key="1">
    <citation type="submission" date="2020-10" db="EMBL/GenBank/DDBJ databases">
        <authorList>
            <person name="Gilroy R."/>
        </authorList>
    </citation>
    <scope>NUCLEOTIDE SEQUENCE</scope>
    <source>
        <strain evidence="3">CHK147-3167</strain>
    </source>
</reference>
<dbReference type="EMBL" id="DVFV01000060">
    <property type="protein sequence ID" value="HIQ90606.1"/>
    <property type="molecule type" value="Genomic_DNA"/>
</dbReference>
<dbReference type="CDD" id="cd16015">
    <property type="entry name" value="LTA_synthase"/>
    <property type="match status" value="1"/>
</dbReference>
<organism evidence="3 4">
    <name type="scientific">Candidatus Coprosoma intestinipullorum</name>
    <dbReference type="NCBI Taxonomy" id="2840752"/>
    <lineage>
        <taxon>Bacteria</taxon>
        <taxon>Bacillati</taxon>
        <taxon>Bacillota</taxon>
        <taxon>Bacillota incertae sedis</taxon>
        <taxon>Candidatus Coprosoma</taxon>
    </lineage>
</organism>
<feature type="transmembrane region" description="Helical" evidence="1">
    <location>
        <begin position="233"/>
        <end position="252"/>
    </location>
</feature>
<keyword evidence="1" id="KW-0472">Membrane</keyword>
<dbReference type="Proteomes" id="UP000886786">
    <property type="component" value="Unassembled WGS sequence"/>
</dbReference>
<feature type="transmembrane region" description="Helical" evidence="1">
    <location>
        <begin position="272"/>
        <end position="290"/>
    </location>
</feature>
<keyword evidence="1" id="KW-1133">Transmembrane helix</keyword>
<proteinExistence type="predicted"/>
<feature type="transmembrane region" description="Helical" evidence="1">
    <location>
        <begin position="52"/>
        <end position="72"/>
    </location>
</feature>
<keyword evidence="1" id="KW-0812">Transmembrane</keyword>
<dbReference type="InterPro" id="IPR000917">
    <property type="entry name" value="Sulfatase_N"/>
</dbReference>
<reference evidence="3" key="2">
    <citation type="journal article" date="2021" name="PeerJ">
        <title>Extensive microbial diversity within the chicken gut microbiome revealed by metagenomics and culture.</title>
        <authorList>
            <person name="Gilroy R."/>
            <person name="Ravi A."/>
            <person name="Getino M."/>
            <person name="Pursley I."/>
            <person name="Horton D.L."/>
            <person name="Alikhan N.F."/>
            <person name="Baker D."/>
            <person name="Gharbi K."/>
            <person name="Hall N."/>
            <person name="Watson M."/>
            <person name="Adriaenssens E.M."/>
            <person name="Foster-Nyarko E."/>
            <person name="Jarju S."/>
            <person name="Secka A."/>
            <person name="Antonio M."/>
            <person name="Oren A."/>
            <person name="Chaudhuri R.R."/>
            <person name="La Ragione R."/>
            <person name="Hildebrand F."/>
            <person name="Pallen M.J."/>
        </authorList>
    </citation>
    <scope>NUCLEOTIDE SEQUENCE</scope>
    <source>
        <strain evidence="3">CHK147-3167</strain>
    </source>
</reference>
<dbReference type="InterPro" id="IPR017850">
    <property type="entry name" value="Alkaline_phosphatase_core_sf"/>
</dbReference>
<feature type="transmembrane region" description="Helical" evidence="1">
    <location>
        <begin position="21"/>
        <end position="40"/>
    </location>
</feature>
<evidence type="ECO:0000256" key="1">
    <source>
        <dbReference type="SAM" id="Phobius"/>
    </source>
</evidence>
<accession>A0A9D0ZQH8</accession>
<protein>
    <submittedName>
        <fullName evidence="3">LTA synthase family protein</fullName>
    </submittedName>
</protein>